<feature type="non-terminal residue" evidence="1">
    <location>
        <position position="1"/>
    </location>
</feature>
<accession>A0A0B6ZCI0</accession>
<feature type="non-terminal residue" evidence="1">
    <location>
        <position position="70"/>
    </location>
</feature>
<sequence length="70" mass="7975">FFNVNDNERVILNNIRQAEKEIQKKILENRQSIIDPATAGILIPVHMLSREGQSVNILVTEEKTAKEAMD</sequence>
<reference evidence="1" key="1">
    <citation type="submission" date="2014-12" db="EMBL/GenBank/DDBJ databases">
        <title>Insight into the proteome of Arion vulgaris.</title>
        <authorList>
            <person name="Aradska J."/>
            <person name="Bulat T."/>
            <person name="Smidak R."/>
            <person name="Sarate P."/>
            <person name="Gangsoo J."/>
            <person name="Sialana F."/>
            <person name="Bilban M."/>
            <person name="Lubec G."/>
        </authorList>
    </citation>
    <scope>NUCLEOTIDE SEQUENCE</scope>
    <source>
        <tissue evidence="1">Skin</tissue>
    </source>
</reference>
<protein>
    <submittedName>
        <fullName evidence="1">Uncharacterized protein</fullName>
    </submittedName>
</protein>
<gene>
    <name evidence="1" type="primary">ORF55487</name>
</gene>
<organism evidence="1">
    <name type="scientific">Arion vulgaris</name>
    <dbReference type="NCBI Taxonomy" id="1028688"/>
    <lineage>
        <taxon>Eukaryota</taxon>
        <taxon>Metazoa</taxon>
        <taxon>Spiralia</taxon>
        <taxon>Lophotrochozoa</taxon>
        <taxon>Mollusca</taxon>
        <taxon>Gastropoda</taxon>
        <taxon>Heterobranchia</taxon>
        <taxon>Euthyneura</taxon>
        <taxon>Panpulmonata</taxon>
        <taxon>Eupulmonata</taxon>
        <taxon>Stylommatophora</taxon>
        <taxon>Helicina</taxon>
        <taxon>Arionoidea</taxon>
        <taxon>Arionidae</taxon>
        <taxon>Arion</taxon>
    </lineage>
</organism>
<dbReference type="EMBL" id="HACG01018706">
    <property type="protein sequence ID" value="CEK65571.1"/>
    <property type="molecule type" value="Transcribed_RNA"/>
</dbReference>
<name>A0A0B6ZCI0_9EUPU</name>
<proteinExistence type="predicted"/>
<evidence type="ECO:0000313" key="1">
    <source>
        <dbReference type="EMBL" id="CEK65571.1"/>
    </source>
</evidence>
<dbReference type="AlphaFoldDB" id="A0A0B6ZCI0"/>